<dbReference type="InterPro" id="IPR040442">
    <property type="entry name" value="Pyrv_kinase-like_dom_sf"/>
</dbReference>
<name>W4LFT0_ENTF1</name>
<accession>W4LFT0</accession>
<dbReference type="InterPro" id="IPR050251">
    <property type="entry name" value="HpcH-HpaI_aldolase"/>
</dbReference>
<dbReference type="InterPro" id="IPR015813">
    <property type="entry name" value="Pyrv/PenolPyrv_kinase-like_dom"/>
</dbReference>
<protein>
    <recommendedName>
        <fullName evidence="4">HpcH/HpaI aldolase/citrate lyase domain-containing protein</fullName>
    </recommendedName>
</protein>
<gene>
    <name evidence="5" type="ORF">ETSY1_27590</name>
</gene>
<proteinExistence type="inferred from homology"/>
<dbReference type="Gene3D" id="3.20.20.60">
    <property type="entry name" value="Phosphoenolpyruvate-binding domains"/>
    <property type="match status" value="1"/>
</dbReference>
<dbReference type="Pfam" id="PF03328">
    <property type="entry name" value="HpcH_HpaI"/>
    <property type="match status" value="1"/>
</dbReference>
<dbReference type="PANTHER" id="PTHR30502">
    <property type="entry name" value="2-KETO-3-DEOXY-L-RHAMNONATE ALDOLASE"/>
    <property type="match status" value="1"/>
</dbReference>
<dbReference type="InterPro" id="IPR005000">
    <property type="entry name" value="Aldolase/citrate-lyase_domain"/>
</dbReference>
<evidence type="ECO:0000256" key="3">
    <source>
        <dbReference type="ARBA" id="ARBA00023239"/>
    </source>
</evidence>
<comment type="similarity">
    <text evidence="1">Belongs to the HpcH/HpaI aldolase family.</text>
</comment>
<dbReference type="AlphaFoldDB" id="W4LFT0"/>
<dbReference type="HOGENOM" id="CLU_1212988_0_0_7"/>
<keyword evidence="6" id="KW-1185">Reference proteome</keyword>
<dbReference type="GO" id="GO:0005737">
    <property type="term" value="C:cytoplasm"/>
    <property type="evidence" value="ECO:0007669"/>
    <property type="project" value="TreeGrafter"/>
</dbReference>
<feature type="domain" description="HpcH/HpaI aldolase/citrate lyase" evidence="4">
    <location>
        <begin position="38"/>
        <end position="150"/>
    </location>
</feature>
<dbReference type="Proteomes" id="UP000019141">
    <property type="component" value="Unassembled WGS sequence"/>
</dbReference>
<evidence type="ECO:0000313" key="5">
    <source>
        <dbReference type="EMBL" id="ETW96196.1"/>
    </source>
</evidence>
<organism evidence="5 6">
    <name type="scientific">Entotheonella factor</name>
    <dbReference type="NCBI Taxonomy" id="1429438"/>
    <lineage>
        <taxon>Bacteria</taxon>
        <taxon>Pseudomonadati</taxon>
        <taxon>Nitrospinota/Tectimicrobiota group</taxon>
        <taxon>Candidatus Tectimicrobiota</taxon>
        <taxon>Candidatus Entotheonellia</taxon>
        <taxon>Candidatus Entotheonellales</taxon>
        <taxon>Candidatus Entotheonellaceae</taxon>
        <taxon>Candidatus Entotheonella</taxon>
    </lineage>
</organism>
<comment type="caution">
    <text evidence="5">The sequence shown here is derived from an EMBL/GenBank/DDBJ whole genome shotgun (WGS) entry which is preliminary data.</text>
</comment>
<dbReference type="PANTHER" id="PTHR30502:SF0">
    <property type="entry name" value="PHOSPHOENOLPYRUVATE CARBOXYLASE FAMILY PROTEIN"/>
    <property type="match status" value="1"/>
</dbReference>
<dbReference type="EMBL" id="AZHW01000822">
    <property type="protein sequence ID" value="ETW96196.1"/>
    <property type="molecule type" value="Genomic_DNA"/>
</dbReference>
<sequence>MRFRTNKIFEKNKQGKKGIGLGLVYPSAEAIEIIGMLGGFDFVNLDGEHGLFSPESIDEMCRVADGFGLTVTARVPNIRASTINLFLDRGVTGILGPHIETAEDAQALVDACRFVPDGQRSWGGGRGTYYNSTALLDVPGSERTEFMQQTNANMLVMGRGNWRPPGRSRTWTRFLRCKGLMPMPGGPTTWHSPWACRDSRSTPMCWQRSGKWRTASTQLAASSTRTSW</sequence>
<evidence type="ECO:0000256" key="2">
    <source>
        <dbReference type="ARBA" id="ARBA00022723"/>
    </source>
</evidence>
<evidence type="ECO:0000259" key="4">
    <source>
        <dbReference type="Pfam" id="PF03328"/>
    </source>
</evidence>
<dbReference type="GO" id="GO:0046872">
    <property type="term" value="F:metal ion binding"/>
    <property type="evidence" value="ECO:0007669"/>
    <property type="project" value="UniProtKB-KW"/>
</dbReference>
<dbReference type="SUPFAM" id="SSF51621">
    <property type="entry name" value="Phosphoenolpyruvate/pyruvate domain"/>
    <property type="match status" value="1"/>
</dbReference>
<dbReference type="GO" id="GO:0016832">
    <property type="term" value="F:aldehyde-lyase activity"/>
    <property type="evidence" value="ECO:0007669"/>
    <property type="project" value="TreeGrafter"/>
</dbReference>
<evidence type="ECO:0000313" key="6">
    <source>
        <dbReference type="Proteomes" id="UP000019141"/>
    </source>
</evidence>
<keyword evidence="2" id="KW-0479">Metal-binding</keyword>
<evidence type="ECO:0000256" key="1">
    <source>
        <dbReference type="ARBA" id="ARBA00005568"/>
    </source>
</evidence>
<reference evidence="5 6" key="1">
    <citation type="journal article" date="2014" name="Nature">
        <title>An environmental bacterial taxon with a large and distinct metabolic repertoire.</title>
        <authorList>
            <person name="Wilson M.C."/>
            <person name="Mori T."/>
            <person name="Ruckert C."/>
            <person name="Uria A.R."/>
            <person name="Helf M.J."/>
            <person name="Takada K."/>
            <person name="Gernert C."/>
            <person name="Steffens U.A."/>
            <person name="Heycke N."/>
            <person name="Schmitt S."/>
            <person name="Rinke C."/>
            <person name="Helfrich E.J."/>
            <person name="Brachmann A.O."/>
            <person name="Gurgui C."/>
            <person name="Wakimoto T."/>
            <person name="Kracht M."/>
            <person name="Crusemann M."/>
            <person name="Hentschel U."/>
            <person name="Abe I."/>
            <person name="Matsunaga S."/>
            <person name="Kalinowski J."/>
            <person name="Takeyama H."/>
            <person name="Piel J."/>
        </authorList>
    </citation>
    <scope>NUCLEOTIDE SEQUENCE [LARGE SCALE GENOMIC DNA]</scope>
    <source>
        <strain evidence="6">TSY1</strain>
    </source>
</reference>
<keyword evidence="3" id="KW-0456">Lyase</keyword>